<dbReference type="Gene3D" id="2.30.38.10">
    <property type="entry name" value="Luciferase, Domain 3"/>
    <property type="match status" value="2"/>
</dbReference>
<dbReference type="SUPFAM" id="SSF52777">
    <property type="entry name" value="CoA-dependent acyltransferases"/>
    <property type="match status" value="6"/>
</dbReference>
<evidence type="ECO:0000256" key="14">
    <source>
        <dbReference type="ARBA" id="ARBA00022898"/>
    </source>
</evidence>
<dbReference type="Gene3D" id="3.40.47.10">
    <property type="match status" value="1"/>
</dbReference>
<dbReference type="FunFam" id="3.40.50.980:FF:000001">
    <property type="entry name" value="Non-ribosomal peptide synthetase"/>
    <property type="match status" value="2"/>
</dbReference>
<evidence type="ECO:0000256" key="4">
    <source>
        <dbReference type="ARBA" id="ARBA00004789"/>
    </source>
</evidence>
<evidence type="ECO:0000259" key="18">
    <source>
        <dbReference type="PROSITE" id="PS50075"/>
    </source>
</evidence>
<dbReference type="InterPro" id="IPR014031">
    <property type="entry name" value="Ketoacyl_synth_C"/>
</dbReference>
<comment type="caution">
    <text evidence="20">The sequence shown here is derived from an EMBL/GenBank/DDBJ whole genome shotgun (WGS) entry which is preliminary data.</text>
</comment>
<feature type="domain" description="Carrier" evidence="18">
    <location>
        <begin position="2517"/>
        <end position="2592"/>
    </location>
</feature>
<dbReference type="FunFam" id="1.10.1200.10:FF:000005">
    <property type="entry name" value="Nonribosomal peptide synthetase 1"/>
    <property type="match status" value="2"/>
</dbReference>
<dbReference type="Pfam" id="PF02801">
    <property type="entry name" value="Ketoacyl-synt_C"/>
    <property type="match status" value="1"/>
</dbReference>
<dbReference type="EMBL" id="WBPI01000021">
    <property type="protein sequence ID" value="KAB2447920.1"/>
    <property type="molecule type" value="Genomic_DNA"/>
</dbReference>
<dbReference type="RefSeq" id="WP_151527555.1">
    <property type="nucleotide sequence ID" value="NZ_WBPA01000021.1"/>
</dbReference>
<organism evidence="20 21">
    <name type="scientific">Bacillus cereus</name>
    <dbReference type="NCBI Taxonomy" id="1396"/>
    <lineage>
        <taxon>Bacteria</taxon>
        <taxon>Bacillati</taxon>
        <taxon>Bacillota</taxon>
        <taxon>Bacilli</taxon>
        <taxon>Bacillales</taxon>
        <taxon>Bacillaceae</taxon>
        <taxon>Bacillus</taxon>
        <taxon>Bacillus cereus group</taxon>
    </lineage>
</organism>
<dbReference type="Gene3D" id="1.10.1200.10">
    <property type="entry name" value="ACP-like"/>
    <property type="match status" value="3"/>
</dbReference>
<comment type="similarity">
    <text evidence="16">In the C-terminal section; belongs to the NRP synthetase family.</text>
</comment>
<dbReference type="CDD" id="cd05930">
    <property type="entry name" value="A_NRPS"/>
    <property type="match status" value="1"/>
</dbReference>
<keyword evidence="10" id="KW-0808">Transferase</keyword>
<feature type="domain" description="Carrier" evidence="18">
    <location>
        <begin position="3554"/>
        <end position="3629"/>
    </location>
</feature>
<dbReference type="NCBIfam" id="TIGR01733">
    <property type="entry name" value="AA-adenyl-dom"/>
    <property type="match status" value="2"/>
</dbReference>
<dbReference type="InterPro" id="IPR015422">
    <property type="entry name" value="PyrdxlP-dep_Trfase_small"/>
</dbReference>
<feature type="coiled-coil region" evidence="17">
    <location>
        <begin position="5"/>
        <end position="32"/>
    </location>
</feature>
<dbReference type="GO" id="GO:0016874">
    <property type="term" value="F:ligase activity"/>
    <property type="evidence" value="ECO:0007669"/>
    <property type="project" value="UniProtKB-KW"/>
</dbReference>
<dbReference type="NCBIfam" id="NF003417">
    <property type="entry name" value="PRK04813.1"/>
    <property type="match status" value="2"/>
</dbReference>
<dbReference type="SUPFAM" id="SSF56801">
    <property type="entry name" value="Acetyl-CoA synthetase-like"/>
    <property type="match status" value="2"/>
</dbReference>
<dbReference type="Gene3D" id="3.90.1150.10">
    <property type="entry name" value="Aspartate Aminotransferase, domain 1"/>
    <property type="match status" value="1"/>
</dbReference>
<dbReference type="Pfam" id="PF22621">
    <property type="entry name" value="CurL-like_PKS_C"/>
    <property type="match status" value="1"/>
</dbReference>
<dbReference type="InterPro" id="IPR020841">
    <property type="entry name" value="PKS_Beta-ketoAc_synthase_dom"/>
</dbReference>
<dbReference type="InterPro" id="IPR045851">
    <property type="entry name" value="AMP-bd_C_sf"/>
</dbReference>
<dbReference type="FunFam" id="2.30.38.10:FF:000001">
    <property type="entry name" value="Non-ribosomal peptide synthetase PvdI"/>
    <property type="match status" value="2"/>
</dbReference>
<dbReference type="SMART" id="SM00825">
    <property type="entry name" value="PKS_KS"/>
    <property type="match status" value="1"/>
</dbReference>
<dbReference type="InterPro" id="IPR020845">
    <property type="entry name" value="AMP-binding_CS"/>
</dbReference>
<dbReference type="InterPro" id="IPR010071">
    <property type="entry name" value="AA_adenyl_dom"/>
</dbReference>
<dbReference type="InterPro" id="IPR014043">
    <property type="entry name" value="Acyl_transferase_dom"/>
</dbReference>
<evidence type="ECO:0000256" key="11">
    <source>
        <dbReference type="ARBA" id="ARBA00022737"/>
    </source>
</evidence>
<evidence type="ECO:0000256" key="5">
    <source>
        <dbReference type="ARBA" id="ARBA00006432"/>
    </source>
</evidence>
<dbReference type="Gene3D" id="3.40.50.980">
    <property type="match status" value="4"/>
</dbReference>
<dbReference type="InterPro" id="IPR016039">
    <property type="entry name" value="Thiolase-like"/>
</dbReference>
<dbReference type="CDD" id="cd00833">
    <property type="entry name" value="PKS"/>
    <property type="match status" value="1"/>
</dbReference>
<gene>
    <name evidence="20" type="ORF">F8165_20545</name>
</gene>
<evidence type="ECO:0000256" key="1">
    <source>
        <dbReference type="ARBA" id="ARBA00001957"/>
    </source>
</evidence>
<dbReference type="SUPFAM" id="SSF53383">
    <property type="entry name" value="PLP-dependent transferases"/>
    <property type="match status" value="1"/>
</dbReference>
<dbReference type="InterPro" id="IPR025110">
    <property type="entry name" value="AMP-bd_C"/>
</dbReference>
<dbReference type="PROSITE" id="PS50075">
    <property type="entry name" value="CARRIER"/>
    <property type="match status" value="3"/>
</dbReference>
<evidence type="ECO:0000256" key="2">
    <source>
        <dbReference type="ARBA" id="ARBA00003299"/>
    </source>
</evidence>
<comment type="similarity">
    <text evidence="5">Belongs to the ATP-dependent AMP-binding enzyme family.</text>
</comment>
<dbReference type="PANTHER" id="PTHR45527">
    <property type="entry name" value="NONRIBOSOMAL PEPTIDE SYNTHETASE"/>
    <property type="match status" value="1"/>
</dbReference>
<feature type="domain" description="Carrier" evidence="18">
    <location>
        <begin position="956"/>
        <end position="1031"/>
    </location>
</feature>
<dbReference type="Pfam" id="PF13193">
    <property type="entry name" value="AMP-binding_C"/>
    <property type="match status" value="2"/>
</dbReference>
<protein>
    <submittedName>
        <fullName evidence="20">Amino acid adenylation domain-containing protein</fullName>
    </submittedName>
</protein>
<dbReference type="FunFam" id="3.30.300.30:FF:000010">
    <property type="entry name" value="Enterobactin synthetase component F"/>
    <property type="match status" value="2"/>
</dbReference>
<dbReference type="FunFam" id="3.40.47.10:FF:000019">
    <property type="entry name" value="Polyketide synthase type I"/>
    <property type="match status" value="1"/>
</dbReference>
<keyword evidence="11" id="KW-0677">Repeat</keyword>
<dbReference type="GO" id="GO:0031177">
    <property type="term" value="F:phosphopantetheine binding"/>
    <property type="evidence" value="ECO:0007669"/>
    <property type="project" value="TreeGrafter"/>
</dbReference>
<dbReference type="InterPro" id="IPR001227">
    <property type="entry name" value="Ac_transferase_dom_sf"/>
</dbReference>
<evidence type="ECO:0000259" key="19">
    <source>
        <dbReference type="PROSITE" id="PS52004"/>
    </source>
</evidence>
<dbReference type="InterPro" id="IPR009081">
    <property type="entry name" value="PP-bd_ACP"/>
</dbReference>
<dbReference type="Gene3D" id="3.40.640.10">
    <property type="entry name" value="Type I PLP-dependent aspartate aminotransferase-like (Major domain)"/>
    <property type="match status" value="1"/>
</dbReference>
<dbReference type="Gene3D" id="3.30.559.10">
    <property type="entry name" value="Chloramphenicol acetyltransferase-like domain"/>
    <property type="match status" value="3"/>
</dbReference>
<comment type="subcellular location">
    <subcellularLocation>
        <location evidence="3">Cytoplasm</location>
    </subcellularLocation>
</comment>
<keyword evidence="15 17" id="KW-0175">Coiled coil</keyword>
<feature type="domain" description="Ketosynthase family 3 (KS3)" evidence="19">
    <location>
        <begin position="32"/>
        <end position="453"/>
    </location>
</feature>
<dbReference type="GO" id="GO:0008610">
    <property type="term" value="P:lipid biosynthetic process"/>
    <property type="evidence" value="ECO:0007669"/>
    <property type="project" value="UniProtKB-ARBA"/>
</dbReference>
<dbReference type="Pfam" id="PF00501">
    <property type="entry name" value="AMP-binding"/>
    <property type="match status" value="2"/>
</dbReference>
<evidence type="ECO:0000256" key="17">
    <source>
        <dbReference type="SAM" id="Coils"/>
    </source>
</evidence>
<dbReference type="GO" id="GO:0030170">
    <property type="term" value="F:pyridoxal phosphate binding"/>
    <property type="evidence" value="ECO:0007669"/>
    <property type="project" value="InterPro"/>
</dbReference>
<dbReference type="InterPro" id="IPR014030">
    <property type="entry name" value="Ketoacyl_synth_N"/>
</dbReference>
<evidence type="ECO:0000256" key="7">
    <source>
        <dbReference type="ARBA" id="ARBA00022490"/>
    </source>
</evidence>
<dbReference type="InterPro" id="IPR036736">
    <property type="entry name" value="ACP-like_sf"/>
</dbReference>
<dbReference type="InterPro" id="IPR005814">
    <property type="entry name" value="Aminotrans_3"/>
</dbReference>
<dbReference type="GO" id="GO:0016746">
    <property type="term" value="F:acyltransferase activity"/>
    <property type="evidence" value="ECO:0007669"/>
    <property type="project" value="InterPro"/>
</dbReference>
<keyword evidence="13" id="KW-0067">ATP-binding</keyword>
<keyword evidence="14" id="KW-0663">Pyridoxal phosphate</keyword>
<evidence type="ECO:0000256" key="9">
    <source>
        <dbReference type="ARBA" id="ARBA00022598"/>
    </source>
</evidence>
<evidence type="ECO:0000256" key="10">
    <source>
        <dbReference type="ARBA" id="ARBA00022679"/>
    </source>
</evidence>
<dbReference type="Pfam" id="PF00550">
    <property type="entry name" value="PP-binding"/>
    <property type="match status" value="3"/>
</dbReference>
<evidence type="ECO:0000256" key="13">
    <source>
        <dbReference type="ARBA" id="ARBA00022840"/>
    </source>
</evidence>
<dbReference type="GO" id="GO:0043041">
    <property type="term" value="P:amino acid activation for nonribosomal peptide biosynthetic process"/>
    <property type="evidence" value="ECO:0007669"/>
    <property type="project" value="TreeGrafter"/>
</dbReference>
<dbReference type="PROSITE" id="PS00455">
    <property type="entry name" value="AMP_BINDING"/>
    <property type="match status" value="2"/>
</dbReference>
<evidence type="ECO:0000256" key="3">
    <source>
        <dbReference type="ARBA" id="ARBA00004496"/>
    </source>
</evidence>
<evidence type="ECO:0000256" key="16">
    <source>
        <dbReference type="ARBA" id="ARBA00029443"/>
    </source>
</evidence>
<dbReference type="InterPro" id="IPR001242">
    <property type="entry name" value="Condensation_dom"/>
</dbReference>
<dbReference type="FunFam" id="3.30.559.30:FF:000001">
    <property type="entry name" value="Non-ribosomal peptide synthetase"/>
    <property type="match status" value="1"/>
</dbReference>
<dbReference type="SUPFAM" id="SSF47336">
    <property type="entry name" value="ACP-like"/>
    <property type="match status" value="3"/>
</dbReference>
<reference evidence="20 21" key="1">
    <citation type="submission" date="2019-10" db="EMBL/GenBank/DDBJ databases">
        <title>Bacillus from the desert of Cuatro Cinegas, Coahuila.</title>
        <authorList>
            <person name="Olmedo-Alvarez G."/>
            <person name="Saldana S."/>
            <person name="Barcelo D."/>
        </authorList>
    </citation>
    <scope>NUCLEOTIDE SEQUENCE [LARGE SCALE GENOMIC DNA]</scope>
    <source>
        <strain evidence="20 21">CH316_11T</strain>
    </source>
</reference>
<dbReference type="PANTHER" id="PTHR45527:SF1">
    <property type="entry name" value="FATTY ACID SYNTHASE"/>
    <property type="match status" value="1"/>
</dbReference>
<comment type="pathway">
    <text evidence="4">Antibiotic biosynthesis; bacillaene biosynthesis.</text>
</comment>
<dbReference type="GO" id="GO:0044550">
    <property type="term" value="P:secondary metabolite biosynthetic process"/>
    <property type="evidence" value="ECO:0007669"/>
    <property type="project" value="UniProtKB-ARBA"/>
</dbReference>
<evidence type="ECO:0000256" key="6">
    <source>
        <dbReference type="ARBA" id="ARBA00022450"/>
    </source>
</evidence>
<dbReference type="GO" id="GO:0005524">
    <property type="term" value="F:ATP binding"/>
    <property type="evidence" value="ECO:0007669"/>
    <property type="project" value="UniProtKB-KW"/>
</dbReference>
<keyword evidence="9" id="KW-0436">Ligase</keyword>
<dbReference type="Gene3D" id="3.30.559.30">
    <property type="entry name" value="Nonribosomal peptide synthetase, condensation domain"/>
    <property type="match status" value="3"/>
</dbReference>
<dbReference type="Pfam" id="PF00202">
    <property type="entry name" value="Aminotran_3"/>
    <property type="match status" value="1"/>
</dbReference>
<dbReference type="Gene3D" id="3.30.300.30">
    <property type="match status" value="2"/>
</dbReference>
<dbReference type="CDD" id="cd00610">
    <property type="entry name" value="OAT_like"/>
    <property type="match status" value="1"/>
</dbReference>
<dbReference type="SUPFAM" id="SSF55048">
    <property type="entry name" value="Probable ACP-binding domain of malonyl-CoA ACP transacylase"/>
    <property type="match status" value="1"/>
</dbReference>
<evidence type="ECO:0000256" key="8">
    <source>
        <dbReference type="ARBA" id="ARBA00022553"/>
    </source>
</evidence>
<dbReference type="GO" id="GO:0008483">
    <property type="term" value="F:transaminase activity"/>
    <property type="evidence" value="ECO:0007669"/>
    <property type="project" value="InterPro"/>
</dbReference>
<keyword evidence="6" id="KW-0596">Phosphopantetheine</keyword>
<dbReference type="CDD" id="cd19531">
    <property type="entry name" value="LCL_NRPS-like"/>
    <property type="match status" value="3"/>
</dbReference>
<keyword evidence="7" id="KW-0963">Cytoplasm</keyword>
<dbReference type="Gene3D" id="3.30.70.3290">
    <property type="match status" value="1"/>
</dbReference>
<dbReference type="SUPFAM" id="SSF53901">
    <property type="entry name" value="Thiolase-like"/>
    <property type="match status" value="1"/>
</dbReference>
<proteinExistence type="inferred from homology"/>
<comment type="function">
    <text evidence="2">Involved in some intermediate steps for the synthesis of the antibiotic polyketide bacillaene which is involved in secondary metabolism.</text>
</comment>
<dbReference type="GO" id="GO:0005829">
    <property type="term" value="C:cytosol"/>
    <property type="evidence" value="ECO:0007669"/>
    <property type="project" value="TreeGrafter"/>
</dbReference>
<evidence type="ECO:0000256" key="15">
    <source>
        <dbReference type="ARBA" id="ARBA00023054"/>
    </source>
</evidence>
<dbReference type="InterPro" id="IPR023213">
    <property type="entry name" value="CAT-like_dom_sf"/>
</dbReference>
<dbReference type="Pfam" id="PF00698">
    <property type="entry name" value="Acyl_transf_1"/>
    <property type="match status" value="1"/>
</dbReference>
<dbReference type="Proteomes" id="UP000461739">
    <property type="component" value="Unassembled WGS sequence"/>
</dbReference>
<evidence type="ECO:0000256" key="12">
    <source>
        <dbReference type="ARBA" id="ARBA00022741"/>
    </source>
</evidence>
<dbReference type="Pfam" id="PF00109">
    <property type="entry name" value="ketoacyl-synt"/>
    <property type="match status" value="1"/>
</dbReference>
<dbReference type="Pfam" id="PF00668">
    <property type="entry name" value="Condensation"/>
    <property type="match status" value="3"/>
</dbReference>
<dbReference type="InterPro" id="IPR000873">
    <property type="entry name" value="AMP-dep_synth/lig_dom"/>
</dbReference>
<dbReference type="InterPro" id="IPR016036">
    <property type="entry name" value="Malonyl_transacylase_ACP-bd"/>
</dbReference>
<evidence type="ECO:0000313" key="21">
    <source>
        <dbReference type="Proteomes" id="UP000461739"/>
    </source>
</evidence>
<dbReference type="Gene3D" id="3.40.366.10">
    <property type="entry name" value="Malonyl-Coenzyme A Acyl Carrier Protein, domain 2"/>
    <property type="match status" value="1"/>
</dbReference>
<keyword evidence="8" id="KW-0597">Phosphoprotein</keyword>
<comment type="cofactor">
    <cofactor evidence="1">
        <name>pantetheine 4'-phosphate</name>
        <dbReference type="ChEBI" id="CHEBI:47942"/>
    </cofactor>
</comment>
<dbReference type="PROSITE" id="PS52004">
    <property type="entry name" value="KS3_2"/>
    <property type="match status" value="1"/>
</dbReference>
<evidence type="ECO:0000313" key="20">
    <source>
        <dbReference type="EMBL" id="KAB2447920.1"/>
    </source>
</evidence>
<sequence length="4086" mass="466957">MDQDINKYKSALKNASKKINELSDQLKKINEKEEIAIIGYSCRFPGGANNPDAFWDILENGIDTVTEIKESRFDKDHYYNENMDKPGKMYTKHAAFLDIPIGEFDNAHFEISAIESSSIDPQQRLLLEVSWESLENAGVNIEKLKGSKTGVFIGMNSLDYAKAEMLSGNVDDINPYSTTGTSFNAASGRIAYFYDLKGPAVSYDTACSSSIVALNGAVQSLRNGDCDLAIVGGVNLLLSPESFIGLSKTHGLSKDGRCKAFDASADGFGRGEGCGVVILKRLQDAKRDKNNIDAIVTSVFVGQDGKTNGFTAPNGISQKNVIMQTLKQANLTANDIDYIETHGTGTELGDFIEAQAISSLPRDGSILIGSAKSNIAHLEAASGMAGLIKVLLSLKNSKIPPSIHFKNPNSNIDWKKVKVADKLIDWKKQSGKRRAGVSSFGFSGTLAHVILEEPPVNEKNHKLNKLTYHMLTLSAKSEKALKASIANMKNFLEETQESIADICYTTNISRGHMDFKFSIEAEKKEDFIKGLDEALNNPDKFSMYSSKKQHSANRNIAFLFTGQNSIYKDIAKTFYAQSQPFKEMLDLCNEKFREMLNIEIIDAMYDDNEDLIKNPVYSQPIIFSIECALTKVWESLGVKPKLVIGHSIGEYAAAYYGGLISLDDAVLMISHRSKMMDAIDLDGKMVGVLTNVENVKAAIHESGCQNVSIAAINAPENVTISGLGDEIDKVIEMIQIKQKVFINKLNIEHPYHSNLMIPYSQDYAENISEVNFENLKINMISTVTGRLENVDTLGKTTYWSEHLSKMVKFQEAIETARSMGITTFIEIGGDATLSGLASQCISDENIDCLPSLRQGVTDYKQLFQSLSSLVLRGVEIDWNSFYETYEKKKVSLPNYPFQRKKFLKELRSVVKESSNKKIEKEELLEIKGIDRVIEVDELSEVKFHKSEDIKGSKHVDEICLELKGIINLITGLEIDEIDSSVNLFSLGFDSLILMNFKKKIDSQYNLDISLNQFFEELNTVEKISRYIHENYKEINIAVGSVDEKLIESSVNISRIDGNFLNEFDNQINNIQHQLEQIRKLSRETISDKGLKNKVEQRSTPPNLNYSGWVLEKDSLTERQKRFIHDFLEKYNEKTEKSKAYATRYRYVLSDWINSLNFRTTLKELLYPVVSSRSEGCRFWDVDGNEYIDLAIGYGVHYFGHNPAFIKEAIKNQLDKGIELGPQSQLVGKVAELIKEFTKVERVGFCNTGTEAVMVALRIARAVRKKNKIVKFAGSYHGTFDTVLSSSDDQGEFPTSEGSTYGAIQDTVSLMYGSQESLEYIRQHQDEIAAVLVEPVQSRKPGFQPKEFLTRLRELTSRTGIILIFDEMITGFRIQQGGAQAYFGIEADMVTYGKIVGGGMPIGVVAGKGKYLDKIDGGNWLFGDESKPQNKAVIFAGTFCKNPLSMAAAYAVLSYMKEKGEALQNEVNEKTRDFVGRINEFFKTEKIPINVKNFGSQFKFESFGKYDPSLLPIELDLFFYLLMYKGIYTWERRTCCFCTEITEVDIRLVEEKIKETIYELREGGFFALQGDNDTRIPMSLAQKNLFTHILKDGQDPYNVVGVLEMKGKVNVDKIEQAFKKIIKRHDILRTRLYIEDEELLQDVVENVDFRVKVIKKEASENLEKVIDETITMFDLSKAPLFKVNLIEISNDEYALLIDIHHTIADGMSLNILAQEFMKAYCDVDIEPLAKQYKDYVEWEKKYLDSDKAKKSEAYWMENLSGEIGPVNIPVDSNATLINERTGNTVNMKIKEDLVVSLKKLAMKNESSLFMILVAAFNILLHKLSNDNEILIGTPVTTRGNGKFDDCIGMFTNTVILKNYVNENKTFQNFLHEVKQNLIDVYSHMEYPFNVLVNKLNVNREVNRNPIVNTMFIYENINERIFKIKDVEVKKYDYKGKATTFDFLFEILEENGEFNINLQYKGDLFHEETINRWGGYFESILYEVVENGKVLISDIQMLSGEEQNKLLVDFNDTFCEYPINKTIHQLFEEQVEKNSNKIAVEFEGQSLTYQELNDKSNLLARILRSEGVKSNSIVGIMVEKSLEMIIGIMGILKAGGAYLPIDPNYPKDRIKFMLNDSESKVLLSTKGLMDSIKFNGKVIDLLDNTIFEGEFSNVEKINQPSDLAYVIYTSGTTGQAKGVMIEHRQVNNFIHGITKETKLNSYRNILCITTICFDIFGFETLVPLTNGLKVIIASNEACVDSKKLARIIDENEIEVMQSTPSRLKILLENEEFQESMNNMQLVLVGGEEVTSSLFKKWNKNKDTKIYNVYGPTETTIWSTIKLLEQDGKITIGRPLSNTSVYVLNKNMQTPIGVEGELCIGGDGVARGYFNKLELTAERFVENPFEPGKKMYRTGDLARWLPNGEIEFLGRMDNQVKIRGFRIELGEIENRILQHNSVKEAAVVVKENKKDEKYICAYVVSDEELGDLNLRNYLSGSLPEYMIPAYFMKLEKMPLTPNGKLDRKILPEPILEEILKEHEEPRNEVEEKLVNIWRELLEIEKIGTNDNFFDLGGHSLNAIILMGKIHKTFQVELLLKEIFELKTIQKLSDYIRSKETSRYVGINKIEKKAYYESSSAQKRMHILQEFSKHSTVYNMPVVFELEGEVHKQKIEETVQELIVRHEGLRTSFEVVEDEIVQKIAESCDFTLKEYRSDKEIDVVVKEFIQPFNLEKAPLFRVELVEIQGKIYLFIDMHHIILDGTSVNILIKDFTKLYNGEKLEDLHLQYKDFAVWQNTFLQSDEMKKQESYWINRFQGEIPVLNLPYDCERPAIQSHEGDCVHFEVGEELTTSLRNLTKETGTTMHMVLLSAFHILLSKCSGQEDIVIGIPIAGRSHADFQSIMGMFVNTLAIRNQSEGDMKYSEFLAGVKRTALEAYENQSYQFEALVEKLDIRRDASRNPLFDVMFSMGDSNGRDEERLENIVLKPIDNVSDISKFDLTLYVAEENDSLTCSIEYCTKLFKKETIESLCNYYIQVLKCIVKNEEIKIGEIEVITVEEKKQILYEFNNTRVDYPRDKTIQELFEKQVERIPNNTALVFNDEELTYKELNERANSLARVLRAKGVKADSIVGIMVEKSPEMIVGIMGILKAGGAYLPIDPNHPEERIEYTLKDSESKILLSKNNLVEGIEFEGEVIDLFNEELFSMDSSNLEKINKSDNLAYVIYTSGTTGNPKGAMIEHKSLVNRLNWMQKKYPLSAKDTILQKTTYTFDVSVWEILWWSLVGAKVCILSPNDEKDPMKIIEAIDRYEITTMHFVPSMLDVFLYCVEENITNIKLSSLRQVFSSGEALNFKQVSKFYKIFENEKKLINLYGPTEATIDVSYFDCSDDDRKVIPIGKPIDNTKLYVLKNNEVVPVGVIGELYIAGDGLARGYVNKKELTAEKFIDNPFEIGAKMYKTGDLARWLPDGNIEFLGRIDDQVKIRGYRIELGEIVNRLLQHENIKEAAAVVKEDKEKYICAYVVSKKNLEELNLKNYLKETLPEYMVPAYFIQVEEMPLTANGKLDRKALINLNIDTPLTEYEAPRNEVEEALVRIWSEVLGVKKIGINDNFFDNGGHSLKATILMSRIHKELNKEVPLKELFKYQTIKELSEYIEYLEEVLYSKIEKAEDKEYYEASSAQKRMYLLQEAHKDSTAYNMPSAIEIVGDFDFNKFKFALETLMKRHEILRTTFNMKDGVVFQKINKFEALDFNIDRIHVSSEGEVKSIYEKFIQPFDLKNETLIRLKVINLREKRNIFLIDMHHIISDGTTIEIMKKELNEIYSGQELDRLQLQYKDYSEWYKKRKESKNYKKQEEYWLKQFQREIPELNIPTDYERLEQRNFEGDSIHFEIDEEIIKALKEVVKETGGTMYMALLSCFAILLSKYSGQDDIIVGSPIAGRNHGDLENMLGMFVNTLAIRTMVDGDLSFREYIKSVRDKVLQDYTNQDYQFEELISSIKLERKINRNPIFDVLFVFQNIERCKSSHEELVFKEYMDITNVQKFDISLVANDSNGEISIDLEYSTSLFKRETIETMKQHFIEVMRHIAENPEIRIDDIKLTQNYGKVKEIQYATDFNF</sequence>
<name>A0AAN6B652_BACCE</name>
<dbReference type="FunFam" id="3.40.50.980:FF:000002">
    <property type="entry name" value="Enterobactin synthetase component F"/>
    <property type="match status" value="1"/>
</dbReference>
<accession>A0AAN6B652</accession>
<dbReference type="SMART" id="SM00827">
    <property type="entry name" value="PKS_AT"/>
    <property type="match status" value="1"/>
</dbReference>
<dbReference type="FunFam" id="3.40.50.12780:FF:000012">
    <property type="entry name" value="Non-ribosomal peptide synthetase"/>
    <property type="match status" value="2"/>
</dbReference>
<dbReference type="InterPro" id="IPR015424">
    <property type="entry name" value="PyrdxlP-dep_Trfase"/>
</dbReference>
<keyword evidence="12" id="KW-0547">Nucleotide-binding</keyword>
<dbReference type="InterPro" id="IPR015421">
    <property type="entry name" value="PyrdxlP-dep_Trfase_major"/>
</dbReference>
<dbReference type="SUPFAM" id="SSF52151">
    <property type="entry name" value="FabD/lysophospholipase-like"/>
    <property type="match status" value="1"/>
</dbReference>
<dbReference type="InterPro" id="IPR016035">
    <property type="entry name" value="Acyl_Trfase/lysoPLipase"/>
</dbReference>